<evidence type="ECO:0000259" key="4">
    <source>
        <dbReference type="PROSITE" id="PS51379"/>
    </source>
</evidence>
<evidence type="ECO:0000256" key="1">
    <source>
        <dbReference type="ARBA" id="ARBA00022723"/>
    </source>
</evidence>
<dbReference type="RefSeq" id="WP_069702590.1">
    <property type="nucleotide sequence ID" value="NZ_MJAT01000035.1"/>
</dbReference>
<organism evidence="5 6">
    <name type="scientific">Desulfuribacillus stibiiarsenatis</name>
    <dbReference type="NCBI Taxonomy" id="1390249"/>
    <lineage>
        <taxon>Bacteria</taxon>
        <taxon>Bacillati</taxon>
        <taxon>Bacillota</taxon>
        <taxon>Desulfuribacillia</taxon>
        <taxon>Desulfuribacillales</taxon>
        <taxon>Desulfuribacillaceae</taxon>
        <taxon>Desulfuribacillus</taxon>
    </lineage>
</organism>
<dbReference type="EMBL" id="MJAT01000035">
    <property type="protein sequence ID" value="OEH84855.1"/>
    <property type="molecule type" value="Genomic_DNA"/>
</dbReference>
<dbReference type="GO" id="GO:0051536">
    <property type="term" value="F:iron-sulfur cluster binding"/>
    <property type="evidence" value="ECO:0007669"/>
    <property type="project" value="UniProtKB-KW"/>
</dbReference>
<keyword evidence="6" id="KW-1185">Reference proteome</keyword>
<proteinExistence type="predicted"/>
<comment type="caution">
    <text evidence="5">The sequence shown here is derived from an EMBL/GenBank/DDBJ whole genome shotgun (WGS) entry which is preliminary data.</text>
</comment>
<accession>A0A1E5L419</accession>
<feature type="domain" description="4Fe-4S ferredoxin-type" evidence="4">
    <location>
        <begin position="36"/>
        <end position="66"/>
    </location>
</feature>
<protein>
    <recommendedName>
        <fullName evidence="4">4Fe-4S ferredoxin-type domain-containing protein</fullName>
    </recommendedName>
</protein>
<dbReference type="STRING" id="1390249.BHU72_06575"/>
<dbReference type="GO" id="GO:0046872">
    <property type="term" value="F:metal ion binding"/>
    <property type="evidence" value="ECO:0007669"/>
    <property type="project" value="UniProtKB-KW"/>
</dbReference>
<evidence type="ECO:0000256" key="2">
    <source>
        <dbReference type="ARBA" id="ARBA00023004"/>
    </source>
</evidence>
<feature type="domain" description="4Fe-4S ferredoxin-type" evidence="4">
    <location>
        <begin position="1"/>
        <end position="35"/>
    </location>
</feature>
<dbReference type="Proteomes" id="UP000095255">
    <property type="component" value="Unassembled WGS sequence"/>
</dbReference>
<sequence>MSVVVNLHRCNGCNKAVESRCETVCPGNLMTRNQENKAYIRSKQDCWDCMACVKACPQQAIETKLPYELAGYGAKLTPKTEKNQIVWNLEYPDGRKDIFVIPTESI</sequence>
<keyword evidence="3" id="KW-0411">Iron-sulfur</keyword>
<keyword evidence="2" id="KW-0408">Iron</keyword>
<dbReference type="AlphaFoldDB" id="A0A1E5L419"/>
<dbReference type="InterPro" id="IPR017896">
    <property type="entry name" value="4Fe4S_Fe-S-bd"/>
</dbReference>
<dbReference type="PROSITE" id="PS51379">
    <property type="entry name" value="4FE4S_FER_2"/>
    <property type="match status" value="2"/>
</dbReference>
<evidence type="ECO:0000256" key="3">
    <source>
        <dbReference type="ARBA" id="ARBA00023014"/>
    </source>
</evidence>
<gene>
    <name evidence="5" type="ORF">BHU72_06575</name>
</gene>
<evidence type="ECO:0000313" key="6">
    <source>
        <dbReference type="Proteomes" id="UP000095255"/>
    </source>
</evidence>
<dbReference type="InterPro" id="IPR017900">
    <property type="entry name" value="4Fe4S_Fe_S_CS"/>
</dbReference>
<keyword evidence="1" id="KW-0479">Metal-binding</keyword>
<name>A0A1E5L419_9FIRM</name>
<evidence type="ECO:0000313" key="5">
    <source>
        <dbReference type="EMBL" id="OEH84855.1"/>
    </source>
</evidence>
<dbReference type="Gene3D" id="3.30.70.20">
    <property type="match status" value="1"/>
</dbReference>
<dbReference type="Pfam" id="PF13187">
    <property type="entry name" value="Fer4_9"/>
    <property type="match status" value="1"/>
</dbReference>
<dbReference type="OrthoDB" id="9804603at2"/>
<dbReference type="SUPFAM" id="SSF54862">
    <property type="entry name" value="4Fe-4S ferredoxins"/>
    <property type="match status" value="1"/>
</dbReference>
<dbReference type="PROSITE" id="PS00198">
    <property type="entry name" value="4FE4S_FER_1"/>
    <property type="match status" value="1"/>
</dbReference>
<reference evidence="5 6" key="1">
    <citation type="submission" date="2016-09" db="EMBL/GenBank/DDBJ databases">
        <title>Desulfuribacillus arsenicus sp. nov., an obligately anaerobic, dissimilatory arsenic- and antimonate-reducing bacterium isolated from anoxic sediments.</title>
        <authorList>
            <person name="Abin C.A."/>
            <person name="Hollibaugh J.T."/>
        </authorList>
    </citation>
    <scope>NUCLEOTIDE SEQUENCE [LARGE SCALE GENOMIC DNA]</scope>
    <source>
        <strain evidence="5 6">MLFW-2</strain>
    </source>
</reference>